<sequence length="71" mass="7782">MKERRRQNKNMRGNGGHGDDMPGMSSLPTKLSVDSIENEKEPPVEITAVGLMPINSMLPKSTKATKKECIA</sequence>
<proteinExistence type="predicted"/>
<organism evidence="2 3">
    <name type="scientific">Brassica cretica</name>
    <name type="common">Mustard</name>
    <dbReference type="NCBI Taxonomy" id="69181"/>
    <lineage>
        <taxon>Eukaryota</taxon>
        <taxon>Viridiplantae</taxon>
        <taxon>Streptophyta</taxon>
        <taxon>Embryophyta</taxon>
        <taxon>Tracheophyta</taxon>
        <taxon>Spermatophyta</taxon>
        <taxon>Magnoliopsida</taxon>
        <taxon>eudicotyledons</taxon>
        <taxon>Gunneridae</taxon>
        <taxon>Pentapetalae</taxon>
        <taxon>rosids</taxon>
        <taxon>malvids</taxon>
        <taxon>Brassicales</taxon>
        <taxon>Brassicaceae</taxon>
        <taxon>Brassiceae</taxon>
        <taxon>Brassica</taxon>
    </lineage>
</organism>
<name>A0ABQ7D1T2_BRACR</name>
<reference evidence="2 3" key="1">
    <citation type="journal article" date="2020" name="BMC Genomics">
        <title>Intraspecific diversification of the crop wild relative Brassica cretica Lam. using demographic model selection.</title>
        <authorList>
            <person name="Kioukis A."/>
            <person name="Michalopoulou V.A."/>
            <person name="Briers L."/>
            <person name="Pirintsos S."/>
            <person name="Studholme D.J."/>
            <person name="Pavlidis P."/>
            <person name="Sarris P.F."/>
        </authorList>
    </citation>
    <scope>NUCLEOTIDE SEQUENCE [LARGE SCALE GENOMIC DNA]</scope>
    <source>
        <strain evidence="3">cv. PFS-1207/04</strain>
    </source>
</reference>
<feature type="region of interest" description="Disordered" evidence="1">
    <location>
        <begin position="1"/>
        <end position="29"/>
    </location>
</feature>
<gene>
    <name evidence="2" type="ORF">DY000_02019689</name>
</gene>
<dbReference type="Proteomes" id="UP000266723">
    <property type="component" value="Unassembled WGS sequence"/>
</dbReference>
<dbReference type="EMBL" id="QGKV02000759">
    <property type="protein sequence ID" value="KAF3566367.1"/>
    <property type="molecule type" value="Genomic_DNA"/>
</dbReference>
<evidence type="ECO:0000313" key="3">
    <source>
        <dbReference type="Proteomes" id="UP000266723"/>
    </source>
</evidence>
<comment type="caution">
    <text evidence="2">The sequence shown here is derived from an EMBL/GenBank/DDBJ whole genome shotgun (WGS) entry which is preliminary data.</text>
</comment>
<keyword evidence="3" id="KW-1185">Reference proteome</keyword>
<protein>
    <submittedName>
        <fullName evidence="2">Uncharacterized protein</fullName>
    </submittedName>
</protein>
<evidence type="ECO:0000256" key="1">
    <source>
        <dbReference type="SAM" id="MobiDB-lite"/>
    </source>
</evidence>
<accession>A0ABQ7D1T2</accession>
<evidence type="ECO:0000313" key="2">
    <source>
        <dbReference type="EMBL" id="KAF3566367.1"/>
    </source>
</evidence>